<feature type="compositionally biased region" description="Acidic residues" evidence="1">
    <location>
        <begin position="470"/>
        <end position="489"/>
    </location>
</feature>
<gene>
    <name evidence="4" type="ORF">PCL_12439</name>
    <name evidence="3" type="ORF">Purlil1_7301</name>
</gene>
<dbReference type="AlphaFoldDB" id="A0A2U3E994"/>
<dbReference type="InterPro" id="IPR019194">
    <property type="entry name" value="Tscrpt_elong_fac_Eaf_N"/>
</dbReference>
<dbReference type="Pfam" id="PF09816">
    <property type="entry name" value="EAF"/>
    <property type="match status" value="1"/>
</dbReference>
<feature type="compositionally biased region" description="Basic and acidic residues" evidence="1">
    <location>
        <begin position="344"/>
        <end position="355"/>
    </location>
</feature>
<feature type="region of interest" description="Disordered" evidence="1">
    <location>
        <begin position="272"/>
        <end position="489"/>
    </location>
</feature>
<dbReference type="EMBL" id="LCWV01000008">
    <property type="protein sequence ID" value="PWI71071.1"/>
    <property type="molecule type" value="Genomic_DNA"/>
</dbReference>
<evidence type="ECO:0000313" key="6">
    <source>
        <dbReference type="Proteomes" id="UP001287286"/>
    </source>
</evidence>
<organism evidence="4 5">
    <name type="scientific">Purpureocillium lilacinum</name>
    <name type="common">Paecilomyces lilacinus</name>
    <dbReference type="NCBI Taxonomy" id="33203"/>
    <lineage>
        <taxon>Eukaryota</taxon>
        <taxon>Fungi</taxon>
        <taxon>Dikarya</taxon>
        <taxon>Ascomycota</taxon>
        <taxon>Pezizomycotina</taxon>
        <taxon>Sordariomycetes</taxon>
        <taxon>Hypocreomycetidae</taxon>
        <taxon>Hypocreales</taxon>
        <taxon>Ophiocordycipitaceae</taxon>
        <taxon>Purpureocillium</taxon>
    </lineage>
</organism>
<feature type="compositionally biased region" description="Acidic residues" evidence="1">
    <location>
        <begin position="407"/>
        <end position="418"/>
    </location>
</feature>
<accession>A0A2U3E994</accession>
<feature type="region of interest" description="Disordered" evidence="1">
    <location>
        <begin position="34"/>
        <end position="79"/>
    </location>
</feature>
<dbReference type="Proteomes" id="UP001287286">
    <property type="component" value="Unassembled WGS sequence"/>
</dbReference>
<protein>
    <recommendedName>
        <fullName evidence="2">Transcription elongation factor Eaf N-terminal domain-containing protein</fullName>
    </recommendedName>
</protein>
<sequence length="489" mass="53853">MQRVAVLSSSLHRRWHLAVRRLEAATRPVKRRVDASSWTATRSRGWSAGDPGALGGREPASCPARSRREARKARSAQATWAQPVVQARLPGPGAPHSAGTSRHFHSVGQLETLTVFIHLIHPATSPPSPADRIISQLPLRQPERETRQPTSACDTRAAMAGLIDPTVAGKYPVILGDGLLGKTSNEIFTGIRYNHKPALSSGDGPALARLRPSFPGKTTSYDLSFTDGDDKYAYTGTRSVDDNQYVLHFDPERKAFILDKIDSTFNMNVTRIPGNSDPAKLAKQFPHLDSETPEFAKTSESKDAKAKSATKTATAKNPAQTKLKRKVDKKQQQKDMELSFPKPEPAKEKKSTKQVEEDEEEEDDDDDGGLLIEYPGGEAAAKHNDFSPAFPPPRRFDDFMDQRDSEGDADGESDDEPDMDFKLPSPVNNHASRPEPMEVDEAEEPQAEEPASLDMENDLEKEMEMAFGDLENDQEGSPDGDESEISEED</sequence>
<keyword evidence="6" id="KW-1185">Reference proteome</keyword>
<evidence type="ECO:0000256" key="1">
    <source>
        <dbReference type="SAM" id="MobiDB-lite"/>
    </source>
</evidence>
<reference evidence="4 5" key="2">
    <citation type="journal article" date="2016" name="Front. Microbiol.">
        <title>Genome and transcriptome sequences reveal the specific parasitism of the nematophagous Purpureocillium lilacinum 36-1.</title>
        <authorList>
            <person name="Xie J."/>
            <person name="Li S."/>
            <person name="Mo C."/>
            <person name="Xiao X."/>
            <person name="Peng D."/>
            <person name="Wang G."/>
            <person name="Xiao Y."/>
        </authorList>
    </citation>
    <scope>NUCLEOTIDE SEQUENCE [LARGE SCALE GENOMIC DNA]</scope>
    <source>
        <strain evidence="4 5">36-1</strain>
    </source>
</reference>
<comment type="caution">
    <text evidence="4">The sequence shown here is derived from an EMBL/GenBank/DDBJ whole genome shotgun (WGS) entry which is preliminary data.</text>
</comment>
<feature type="compositionally biased region" description="Acidic residues" evidence="1">
    <location>
        <begin position="356"/>
        <end position="368"/>
    </location>
</feature>
<name>A0A2U3E994_PURLI</name>
<feature type="domain" description="Transcription elongation factor Eaf N-terminal" evidence="2">
    <location>
        <begin position="171"/>
        <end position="272"/>
    </location>
</feature>
<evidence type="ECO:0000313" key="4">
    <source>
        <dbReference type="EMBL" id="PWI71071.1"/>
    </source>
</evidence>
<dbReference type="Proteomes" id="UP000245956">
    <property type="component" value="Unassembled WGS sequence"/>
</dbReference>
<evidence type="ECO:0000313" key="5">
    <source>
        <dbReference type="Proteomes" id="UP000245956"/>
    </source>
</evidence>
<evidence type="ECO:0000259" key="2">
    <source>
        <dbReference type="Pfam" id="PF09816"/>
    </source>
</evidence>
<feature type="compositionally biased region" description="Low complexity" evidence="1">
    <location>
        <begin position="307"/>
        <end position="321"/>
    </location>
</feature>
<proteinExistence type="predicted"/>
<reference evidence="3" key="3">
    <citation type="submission" date="2023-11" db="EMBL/GenBank/DDBJ databases">
        <authorList>
            <person name="Beijen E."/>
            <person name="Ohm R.A."/>
        </authorList>
    </citation>
    <scope>NUCLEOTIDE SEQUENCE</scope>
    <source>
        <strain evidence="3">CBS 150709</strain>
    </source>
</reference>
<reference evidence="3 6" key="4">
    <citation type="journal article" date="2024" name="Microbiol. Resour. Announc.">
        <title>Genome annotations for the ascomycete fungi Trichoderma harzianum, Trichoderma aggressivum, and Purpureocillium lilacinum.</title>
        <authorList>
            <person name="Beijen E.P.W."/>
            <person name="Ohm R.A."/>
        </authorList>
    </citation>
    <scope>NUCLEOTIDE SEQUENCE [LARGE SCALE GENOMIC DNA]</scope>
    <source>
        <strain evidence="3 6">CBS 150709</strain>
    </source>
</reference>
<feature type="compositionally biased region" description="Acidic residues" evidence="1">
    <location>
        <begin position="437"/>
        <end position="447"/>
    </location>
</feature>
<reference evidence="4" key="1">
    <citation type="submission" date="2015-05" db="EMBL/GenBank/DDBJ databases">
        <authorList>
            <person name="Wang D.B."/>
            <person name="Wang M."/>
        </authorList>
    </citation>
    <scope>NUCLEOTIDE SEQUENCE</scope>
    <source>
        <strain evidence="4">36-1</strain>
    </source>
</reference>
<feature type="compositionally biased region" description="Basic and acidic residues" evidence="1">
    <location>
        <begin position="394"/>
        <end position="406"/>
    </location>
</feature>
<dbReference type="EMBL" id="JAWRVI010000025">
    <property type="protein sequence ID" value="KAK4088422.1"/>
    <property type="molecule type" value="Genomic_DNA"/>
</dbReference>
<feature type="compositionally biased region" description="Basic and acidic residues" evidence="1">
    <location>
        <begin position="297"/>
        <end position="306"/>
    </location>
</feature>
<evidence type="ECO:0000313" key="3">
    <source>
        <dbReference type="EMBL" id="KAK4088422.1"/>
    </source>
</evidence>